<keyword evidence="3" id="KW-1185">Reference proteome</keyword>
<dbReference type="AlphaFoldDB" id="A0AAP2Z7N9"/>
<comment type="caution">
    <text evidence="2">The sequence shown here is derived from an EMBL/GenBank/DDBJ whole genome shotgun (WGS) entry which is preliminary data.</text>
</comment>
<feature type="transmembrane region" description="Helical" evidence="1">
    <location>
        <begin position="71"/>
        <end position="95"/>
    </location>
</feature>
<evidence type="ECO:0000313" key="2">
    <source>
        <dbReference type="EMBL" id="MCU4751835.1"/>
    </source>
</evidence>
<gene>
    <name evidence="2" type="ORF">OB919_07540</name>
</gene>
<dbReference type="EMBL" id="JAOPJZ010000004">
    <property type="protein sequence ID" value="MCU4751835.1"/>
    <property type="molecule type" value="Genomic_DNA"/>
</dbReference>
<keyword evidence="1" id="KW-0472">Membrane</keyword>
<feature type="transmembrane region" description="Helical" evidence="1">
    <location>
        <begin position="152"/>
        <end position="175"/>
    </location>
</feature>
<name>A0AAP2Z7N9_9EURY</name>
<dbReference type="Proteomes" id="UP001321047">
    <property type="component" value="Unassembled WGS sequence"/>
</dbReference>
<dbReference type="PANTHER" id="PTHR43471:SF12">
    <property type="entry name" value="HYPOTHETICAL MEMBRANE PROTEIN, CONSERVED"/>
    <property type="match status" value="1"/>
</dbReference>
<sequence>MTAIVRMESRNLVRGTLVLTGVFGLLVVFMLAVFPGMAAEAETIEQAFPEHVAGLFGFEELHTLEGFLGSYMFPFIWTLFLGIYFAYLGGGMIAGDIRERRMDLLLSNPVSRESVVLQKIGAIWVPLVAINVGLFVLLYAGSFVLEESIDPVVLAMAHLLSVPYLLVCAAIGVLMSVVLDRVASAQAAGLGAVFMLWLLDGLSEMDPDLEWVGGLTPSRYYDPAAILIHEEYALGDAAILLVTFVVLLAIAIGYFVRRDI</sequence>
<feature type="transmembrane region" description="Helical" evidence="1">
    <location>
        <begin position="182"/>
        <end position="199"/>
    </location>
</feature>
<dbReference type="GO" id="GO:0005886">
    <property type="term" value="C:plasma membrane"/>
    <property type="evidence" value="ECO:0007669"/>
    <property type="project" value="UniProtKB-SubCell"/>
</dbReference>
<accession>A0AAP2Z7N9</accession>
<proteinExistence type="predicted"/>
<dbReference type="Pfam" id="PF12679">
    <property type="entry name" value="ABC2_membrane_2"/>
    <property type="match status" value="1"/>
</dbReference>
<evidence type="ECO:0000256" key="1">
    <source>
        <dbReference type="SAM" id="Phobius"/>
    </source>
</evidence>
<keyword evidence="1" id="KW-0812">Transmembrane</keyword>
<organism evidence="2 3">
    <name type="scientific">Natronosalvus hydrolyticus</name>
    <dbReference type="NCBI Taxonomy" id="2979988"/>
    <lineage>
        <taxon>Archaea</taxon>
        <taxon>Methanobacteriati</taxon>
        <taxon>Methanobacteriota</taxon>
        <taxon>Stenosarchaea group</taxon>
        <taxon>Halobacteria</taxon>
        <taxon>Halobacteriales</taxon>
        <taxon>Natrialbaceae</taxon>
        <taxon>Natronosalvus</taxon>
    </lineage>
</organism>
<dbReference type="PANTHER" id="PTHR43471">
    <property type="entry name" value="ABC TRANSPORTER PERMEASE"/>
    <property type="match status" value="1"/>
</dbReference>
<reference evidence="2 3" key="1">
    <citation type="submission" date="2022-09" db="EMBL/GenBank/DDBJ databases">
        <title>Enrichment on poylsaccharides allowed isolation of novel metabolic and taxonomic groups of Haloarchaea.</title>
        <authorList>
            <person name="Sorokin D.Y."/>
            <person name="Elcheninov A.G."/>
            <person name="Khizhniak T.V."/>
            <person name="Kolganova T.V."/>
            <person name="Kublanov I.V."/>
        </authorList>
    </citation>
    <scope>NUCLEOTIDE SEQUENCE [LARGE SCALE GENOMIC DNA]</scope>
    <source>
        <strain evidence="2 3">AArc-curdl1</strain>
    </source>
</reference>
<evidence type="ECO:0000313" key="3">
    <source>
        <dbReference type="Proteomes" id="UP001321047"/>
    </source>
</evidence>
<dbReference type="RefSeq" id="WP_342808015.1">
    <property type="nucleotide sequence ID" value="NZ_JAOPJZ010000004.1"/>
</dbReference>
<dbReference type="GO" id="GO:0140359">
    <property type="term" value="F:ABC-type transporter activity"/>
    <property type="evidence" value="ECO:0007669"/>
    <property type="project" value="InterPro"/>
</dbReference>
<keyword evidence="1" id="KW-1133">Transmembrane helix</keyword>
<feature type="transmembrane region" description="Helical" evidence="1">
    <location>
        <begin position="237"/>
        <end position="256"/>
    </location>
</feature>
<feature type="transmembrane region" description="Helical" evidence="1">
    <location>
        <begin position="116"/>
        <end position="140"/>
    </location>
</feature>
<feature type="transmembrane region" description="Helical" evidence="1">
    <location>
        <begin position="12"/>
        <end position="34"/>
    </location>
</feature>
<protein>
    <submittedName>
        <fullName evidence="2">ABC transporter permease</fullName>
    </submittedName>
</protein>